<dbReference type="Proteomes" id="UP000078113">
    <property type="component" value="Unassembled WGS sequence"/>
</dbReference>
<dbReference type="AlphaFoldDB" id="A0A8X7T611"/>
<dbReference type="EMBL" id="LWDG02000063">
    <property type="protein sequence ID" value="KAE8270116.1"/>
    <property type="molecule type" value="Genomic_DNA"/>
</dbReference>
<sequence>MFAFVKNHGQKLALLLLASQLATTAVLASPSEFDLETPTDFLLARAVRGSGYVGATCKTNATCYSANCVTASDGVKKTCQRQPPGGPCFENGNCNTRQTRSANPSAKAAARKASNALPASAVPTYADFHDSCTSIFECTSPAICGSDNKCITPGNNTLVPNKICAADSQCTSHRCVGDQYQQDANGAIVSIRYGRYPERCDYFDNGESGCSTFYDCKGGFCKNGTCGPGKDGDRCQFNSHCTNLCSTTGYCFTPTRRQNRGAPCRYDSNCISKYCIYGNITRNRLSDGAPTLLPDYVCGPSFEGRPCGVDTDCDRGSCPTSTKICTVQPLGATCNFDSECNTSYCQKSSSGSGSGTCALAPYYTTCNSDDTCYSKDCGELPDPDPQPCLHDYYGEGCPYYGCLAVPSGGTCRITKDCDTATQVCTNSKCVAK</sequence>
<organism evidence="2 3">
    <name type="scientific">Tilletia walkeri</name>
    <dbReference type="NCBI Taxonomy" id="117179"/>
    <lineage>
        <taxon>Eukaryota</taxon>
        <taxon>Fungi</taxon>
        <taxon>Dikarya</taxon>
        <taxon>Basidiomycota</taxon>
        <taxon>Ustilaginomycotina</taxon>
        <taxon>Exobasidiomycetes</taxon>
        <taxon>Tilletiales</taxon>
        <taxon>Tilletiaceae</taxon>
        <taxon>Tilletia</taxon>
    </lineage>
</organism>
<name>A0A8X7T611_9BASI</name>
<gene>
    <name evidence="2" type="ORF">A4X09_0g2232</name>
</gene>
<keyword evidence="3" id="KW-1185">Reference proteome</keyword>
<comment type="caution">
    <text evidence="2">The sequence shown here is derived from an EMBL/GenBank/DDBJ whole genome shotgun (WGS) entry which is preliminary data.</text>
</comment>
<accession>A0A8X7T611</accession>
<reference evidence="2" key="1">
    <citation type="submission" date="2016-04" db="EMBL/GenBank/DDBJ databases">
        <authorList>
            <person name="Nguyen H.D."/>
            <person name="Samba Siva P."/>
            <person name="Cullis J."/>
            <person name="Levesque C.A."/>
            <person name="Hambleton S."/>
        </authorList>
    </citation>
    <scope>NUCLEOTIDE SEQUENCE</scope>
    <source>
        <strain evidence="2">DAOMC 236422</strain>
    </source>
</reference>
<evidence type="ECO:0000313" key="2">
    <source>
        <dbReference type="EMBL" id="KAE8270116.1"/>
    </source>
</evidence>
<evidence type="ECO:0000256" key="1">
    <source>
        <dbReference type="SAM" id="SignalP"/>
    </source>
</evidence>
<evidence type="ECO:0000313" key="3">
    <source>
        <dbReference type="Proteomes" id="UP000078113"/>
    </source>
</evidence>
<feature type="signal peptide" evidence="1">
    <location>
        <begin position="1"/>
        <end position="28"/>
    </location>
</feature>
<protein>
    <submittedName>
        <fullName evidence="2">Uncharacterized protein</fullName>
    </submittedName>
</protein>
<feature type="chain" id="PRO_5036488448" evidence="1">
    <location>
        <begin position="29"/>
        <end position="432"/>
    </location>
</feature>
<proteinExistence type="predicted"/>
<keyword evidence="1" id="KW-0732">Signal</keyword>
<reference evidence="2" key="2">
    <citation type="journal article" date="2019" name="IMA Fungus">
        <title>Genome sequencing and comparison of five Tilletia species to identify candidate genes for the detection of regulated species infecting wheat.</title>
        <authorList>
            <person name="Nguyen H.D.T."/>
            <person name="Sultana T."/>
            <person name="Kesanakurti P."/>
            <person name="Hambleton S."/>
        </authorList>
    </citation>
    <scope>NUCLEOTIDE SEQUENCE</scope>
    <source>
        <strain evidence="2">DAOMC 236422</strain>
    </source>
</reference>